<sequence length="291" mass="33223">MKLALGTVQFGTEYGITNQSGKTSTDEIEKILEYAKGKINILDTAPSYGTSERILGINNLQGFNVVTKTPHINSNYISQQDIEIVEKCFYQSLQSLNLQSVYGLLIHNSQDMFKKGADKLFGKICELKSQGYIEKIGISVYDQTEIDWLDSLYHFDIIQLPINVFDQRLVKSGTLKKLKNKNIEIHARSIFLQGVLVNETSIVNSKLQGIIPLLNEYFSDLENSNLTRIEGALSYIKTIKEIDQAIVGVNDLKQLKQIYSTYLSIQDKEKHYLDYDKYSCNNENIIDPRKW</sequence>
<reference evidence="2 3" key="1">
    <citation type="journal article" date="2003" name="Int. J. Syst. Evol. Microbiol.">
        <title>Bacillus nealsonii sp. nov., isolated from a spacecraft-assembly facility, whose spores are gamma-radiation resistant.</title>
        <authorList>
            <person name="Venkateswaran K."/>
            <person name="Kempf M."/>
            <person name="Chen F."/>
            <person name="Satomi M."/>
            <person name="Nicholson W."/>
            <person name="Kern R."/>
        </authorList>
    </citation>
    <scope>NUCLEOTIDE SEQUENCE [LARGE SCALE GENOMIC DNA]</scope>
    <source>
        <strain evidence="2 3">FO-92</strain>
    </source>
</reference>
<dbReference type="InterPro" id="IPR023210">
    <property type="entry name" value="NADP_OxRdtase_dom"/>
</dbReference>
<dbReference type="SUPFAM" id="SSF51430">
    <property type="entry name" value="NAD(P)-linked oxidoreductase"/>
    <property type="match status" value="1"/>
</dbReference>
<organism evidence="2 3">
    <name type="scientific">Niallia nealsonii</name>
    <dbReference type="NCBI Taxonomy" id="115979"/>
    <lineage>
        <taxon>Bacteria</taxon>
        <taxon>Bacillati</taxon>
        <taxon>Bacillota</taxon>
        <taxon>Bacilli</taxon>
        <taxon>Bacillales</taxon>
        <taxon>Bacillaceae</taxon>
        <taxon>Niallia</taxon>
    </lineage>
</organism>
<dbReference type="InterPro" id="IPR053135">
    <property type="entry name" value="AKR2_Oxidoreductase"/>
</dbReference>
<dbReference type="Pfam" id="PF00248">
    <property type="entry name" value="Aldo_ket_red"/>
    <property type="match status" value="1"/>
</dbReference>
<feature type="domain" description="NADP-dependent oxidoreductase" evidence="1">
    <location>
        <begin position="2"/>
        <end position="262"/>
    </location>
</feature>
<evidence type="ECO:0000313" key="3">
    <source>
        <dbReference type="Proteomes" id="UP000233375"/>
    </source>
</evidence>
<comment type="caution">
    <text evidence="2">The sequence shown here is derived from an EMBL/GenBank/DDBJ whole genome shotgun (WGS) entry which is preliminary data.</text>
</comment>
<dbReference type="PANTHER" id="PTHR43312:SF1">
    <property type="entry name" value="NADP-DEPENDENT OXIDOREDUCTASE DOMAIN-CONTAINING PROTEIN"/>
    <property type="match status" value="1"/>
</dbReference>
<dbReference type="PANTHER" id="PTHR43312">
    <property type="entry name" value="D-THREO-ALDOSE 1-DEHYDROGENASE"/>
    <property type="match status" value="1"/>
</dbReference>
<gene>
    <name evidence="2" type="ORF">CWS01_15290</name>
</gene>
<dbReference type="EMBL" id="PISE01000034">
    <property type="protein sequence ID" value="PKG22766.1"/>
    <property type="molecule type" value="Genomic_DNA"/>
</dbReference>
<dbReference type="InterPro" id="IPR036812">
    <property type="entry name" value="NAD(P)_OxRdtase_dom_sf"/>
</dbReference>
<protein>
    <recommendedName>
        <fullName evidence="1">NADP-dependent oxidoreductase domain-containing protein</fullName>
    </recommendedName>
</protein>
<keyword evidence="3" id="KW-1185">Reference proteome</keyword>
<dbReference type="Gene3D" id="3.20.20.100">
    <property type="entry name" value="NADP-dependent oxidoreductase domain"/>
    <property type="match status" value="1"/>
</dbReference>
<dbReference type="AlphaFoldDB" id="A0A2N0YZS8"/>
<evidence type="ECO:0000259" key="1">
    <source>
        <dbReference type="Pfam" id="PF00248"/>
    </source>
</evidence>
<dbReference type="Proteomes" id="UP000233375">
    <property type="component" value="Unassembled WGS sequence"/>
</dbReference>
<dbReference type="RefSeq" id="WP_101178063.1">
    <property type="nucleotide sequence ID" value="NZ_PISE01000034.1"/>
</dbReference>
<accession>A0A2N0YZS8</accession>
<name>A0A2N0YZS8_9BACI</name>
<dbReference type="CDD" id="cd19097">
    <property type="entry name" value="AKR_unchar"/>
    <property type="match status" value="1"/>
</dbReference>
<evidence type="ECO:0000313" key="2">
    <source>
        <dbReference type="EMBL" id="PKG22766.1"/>
    </source>
</evidence>
<dbReference type="OrthoDB" id="9773828at2"/>
<proteinExistence type="predicted"/>